<gene>
    <name evidence="1" type="ORF">TVY486_1113770</name>
</gene>
<dbReference type="OMA" id="DAYKPPQ"/>
<dbReference type="VEuPathDB" id="TriTrypDB:TvY486_1113770"/>
<name>G0U8G7_TRYVY</name>
<dbReference type="CDD" id="cd23158">
    <property type="entry name" value="Prefoldin_UXT"/>
    <property type="match status" value="1"/>
</dbReference>
<dbReference type="InterPro" id="IPR004127">
    <property type="entry name" value="Prefoldin_subunit_alpha"/>
</dbReference>
<proteinExistence type="predicted"/>
<organism evidence="1">
    <name type="scientific">Trypanosoma vivax (strain Y486)</name>
    <dbReference type="NCBI Taxonomy" id="1055687"/>
    <lineage>
        <taxon>Eukaryota</taxon>
        <taxon>Discoba</taxon>
        <taxon>Euglenozoa</taxon>
        <taxon>Kinetoplastea</taxon>
        <taxon>Metakinetoplastina</taxon>
        <taxon>Trypanosomatida</taxon>
        <taxon>Trypanosomatidae</taxon>
        <taxon>Trypanosoma</taxon>
        <taxon>Duttonella</taxon>
    </lineage>
</organism>
<evidence type="ECO:0008006" key="2">
    <source>
        <dbReference type="Google" id="ProtNLM"/>
    </source>
</evidence>
<dbReference type="AlphaFoldDB" id="G0U8G7"/>
<dbReference type="SUPFAM" id="SSF46579">
    <property type="entry name" value="Prefoldin"/>
    <property type="match status" value="1"/>
</dbReference>
<dbReference type="EMBL" id="HE573027">
    <property type="protein sequence ID" value="CCC53893.1"/>
    <property type="molecule type" value="Genomic_DNA"/>
</dbReference>
<accession>G0U8G7</accession>
<evidence type="ECO:0000313" key="1">
    <source>
        <dbReference type="EMBL" id="CCC53893.1"/>
    </source>
</evidence>
<dbReference type="Pfam" id="PF02996">
    <property type="entry name" value="Prefoldin"/>
    <property type="match status" value="1"/>
</dbReference>
<protein>
    <recommendedName>
        <fullName evidence="2">Prefoldin subunit</fullName>
    </recommendedName>
</protein>
<dbReference type="Gene3D" id="1.10.287.370">
    <property type="match status" value="1"/>
</dbReference>
<sequence length="198" mass="21711">MNGVPAGTTNNTDMDSMLRLEHFLDVVLRQSLKHVLEQRDKVYTMASDCCQLRDLFDEMRGLSSTRSFIPDSGTLPAAAPAGAHDVGQVGANSSIGNSNGAASDATQRNHIMVDLGNNFFVQCTIPDASRVLVNVGCGIILPMSTAEAEVFLKKRERLLRERAGTLSKEALRIKYRMRLVMEAITRLYDRTTGQSAGY</sequence>
<reference evidence="1" key="1">
    <citation type="journal article" date="2012" name="Proc. Natl. Acad. Sci. U.S.A.">
        <title>Antigenic diversity is generated by distinct evolutionary mechanisms in African trypanosome species.</title>
        <authorList>
            <person name="Jackson A.P."/>
            <person name="Berry A."/>
            <person name="Aslett M."/>
            <person name="Allison H.C."/>
            <person name="Burton P."/>
            <person name="Vavrova-Anderson J."/>
            <person name="Brown R."/>
            <person name="Browne H."/>
            <person name="Corton N."/>
            <person name="Hauser H."/>
            <person name="Gamble J."/>
            <person name="Gilderthorp R."/>
            <person name="Marcello L."/>
            <person name="McQuillan J."/>
            <person name="Otto T.D."/>
            <person name="Quail M.A."/>
            <person name="Sanders M.J."/>
            <person name="van Tonder A."/>
            <person name="Ginger M.L."/>
            <person name="Field M.C."/>
            <person name="Barry J.D."/>
            <person name="Hertz-Fowler C."/>
            <person name="Berriman M."/>
        </authorList>
    </citation>
    <scope>NUCLEOTIDE SEQUENCE</scope>
    <source>
        <strain evidence="1">Y486</strain>
    </source>
</reference>
<dbReference type="InterPro" id="IPR009053">
    <property type="entry name" value="Prefoldin"/>
</dbReference>